<feature type="region of interest" description="Disordered" evidence="1">
    <location>
        <begin position="172"/>
        <end position="205"/>
    </location>
</feature>
<evidence type="ECO:0000313" key="3">
    <source>
        <dbReference type="EMBL" id="PZO92295.1"/>
    </source>
</evidence>
<dbReference type="Proteomes" id="UP000249066">
    <property type="component" value="Unassembled WGS sequence"/>
</dbReference>
<proteinExistence type="predicted"/>
<feature type="signal peptide" evidence="2">
    <location>
        <begin position="1"/>
        <end position="32"/>
    </location>
</feature>
<sequence>MIFPRSGLRRVNASQCAWILALVAGPFASAHASAQGYAARDLGGWTVAPNKERNGCFITRAYDGVGGTTLLLGLDIDGANHLSVLNDNWSIKPQDRLKLSFRLSSGAYPDHFAVGMASERKRGFVTSFETKFPTYFAASRVLDIDRGETPVERLALEGSGAAVAELRRCVEAQRASPAADTQSERRSGKIPKDPFASEPRRQPKR</sequence>
<comment type="caution">
    <text evidence="3">The sequence shown here is derived from an EMBL/GenBank/DDBJ whole genome shotgun (WGS) entry which is preliminary data.</text>
</comment>
<keyword evidence="2" id="KW-0732">Signal</keyword>
<feature type="chain" id="PRO_5015875919" evidence="2">
    <location>
        <begin position="33"/>
        <end position="205"/>
    </location>
</feature>
<reference evidence="3 4" key="1">
    <citation type="submission" date="2017-08" db="EMBL/GenBank/DDBJ databases">
        <title>Infants hospitalized years apart are colonized by the same room-sourced microbial strains.</title>
        <authorList>
            <person name="Brooks B."/>
            <person name="Olm M.R."/>
            <person name="Firek B.A."/>
            <person name="Baker R."/>
            <person name="Thomas B.C."/>
            <person name="Morowitz M.J."/>
            <person name="Banfield J.F."/>
        </authorList>
    </citation>
    <scope>NUCLEOTIDE SEQUENCE [LARGE SCALE GENOMIC DNA]</scope>
    <source>
        <strain evidence="3">S2_018_000_R2_101</strain>
    </source>
</reference>
<evidence type="ECO:0000313" key="4">
    <source>
        <dbReference type="Proteomes" id="UP000249066"/>
    </source>
</evidence>
<accession>A0A2W5CAY7</accession>
<name>A0A2W5CAY7_9SPHN</name>
<protein>
    <submittedName>
        <fullName evidence="3">Uncharacterized protein</fullName>
    </submittedName>
</protein>
<dbReference type="AlphaFoldDB" id="A0A2W5CAY7"/>
<feature type="compositionally biased region" description="Basic and acidic residues" evidence="1">
    <location>
        <begin position="182"/>
        <end position="192"/>
    </location>
</feature>
<evidence type="ECO:0000256" key="1">
    <source>
        <dbReference type="SAM" id="MobiDB-lite"/>
    </source>
</evidence>
<dbReference type="EMBL" id="QFNN01000001">
    <property type="protein sequence ID" value="PZO92295.1"/>
    <property type="molecule type" value="Genomic_DNA"/>
</dbReference>
<evidence type="ECO:0000256" key="2">
    <source>
        <dbReference type="SAM" id="SignalP"/>
    </source>
</evidence>
<organism evidence="3 4">
    <name type="scientific">Sphingomonas sanxanigenens</name>
    <dbReference type="NCBI Taxonomy" id="397260"/>
    <lineage>
        <taxon>Bacteria</taxon>
        <taxon>Pseudomonadati</taxon>
        <taxon>Pseudomonadota</taxon>
        <taxon>Alphaproteobacteria</taxon>
        <taxon>Sphingomonadales</taxon>
        <taxon>Sphingomonadaceae</taxon>
        <taxon>Sphingomonas</taxon>
    </lineage>
</organism>
<gene>
    <name evidence="3" type="ORF">DI623_00025</name>
</gene>